<dbReference type="EC" id="2.4.1.255" evidence="3"/>
<dbReference type="Gene3D" id="1.25.40.10">
    <property type="entry name" value="Tetratricopeptide repeat domain"/>
    <property type="match status" value="4"/>
</dbReference>
<dbReference type="OrthoDB" id="101857at2"/>
<proteinExistence type="inferred from homology"/>
<name>A0A4V2ZY41_9BURK</name>
<evidence type="ECO:0000256" key="4">
    <source>
        <dbReference type="ARBA" id="ARBA00022676"/>
    </source>
</evidence>
<dbReference type="InterPro" id="IPR011990">
    <property type="entry name" value="TPR-like_helical_dom_sf"/>
</dbReference>
<dbReference type="SUPFAM" id="SSF53756">
    <property type="entry name" value="UDP-Glycosyltransferase/glycogen phosphorylase"/>
    <property type="match status" value="1"/>
</dbReference>
<dbReference type="Pfam" id="PF00515">
    <property type="entry name" value="TPR_1"/>
    <property type="match status" value="1"/>
</dbReference>
<dbReference type="AlphaFoldDB" id="A0A4V2ZY41"/>
<dbReference type="PROSITE" id="PS50293">
    <property type="entry name" value="TPR_REGION"/>
    <property type="match status" value="3"/>
</dbReference>
<feature type="domain" description="O-GlcNAc transferase C-terminal" evidence="9">
    <location>
        <begin position="349"/>
        <end position="554"/>
    </location>
</feature>
<evidence type="ECO:0000256" key="2">
    <source>
        <dbReference type="ARBA" id="ARBA00005386"/>
    </source>
</evidence>
<evidence type="ECO:0000313" key="11">
    <source>
        <dbReference type="Proteomes" id="UP000295722"/>
    </source>
</evidence>
<feature type="repeat" description="TPR" evidence="8">
    <location>
        <begin position="282"/>
        <end position="315"/>
    </location>
</feature>
<dbReference type="Pfam" id="PF13432">
    <property type="entry name" value="TPR_16"/>
    <property type="match status" value="1"/>
</dbReference>
<dbReference type="GO" id="GO:0097363">
    <property type="term" value="F:protein O-acetylglucosaminyltransferase activity"/>
    <property type="evidence" value="ECO:0007669"/>
    <property type="project" value="UniProtKB-EC"/>
</dbReference>
<evidence type="ECO:0000313" key="10">
    <source>
        <dbReference type="EMBL" id="TDG18674.1"/>
    </source>
</evidence>
<dbReference type="Pfam" id="PF13844">
    <property type="entry name" value="Glyco_transf_41"/>
    <property type="match status" value="2"/>
</dbReference>
<keyword evidence="6" id="KW-0677">Repeat</keyword>
<dbReference type="Pfam" id="PF13181">
    <property type="entry name" value="TPR_8"/>
    <property type="match status" value="1"/>
</dbReference>
<keyword evidence="11" id="KW-1185">Reference proteome</keyword>
<evidence type="ECO:0000256" key="1">
    <source>
        <dbReference type="ARBA" id="ARBA00004922"/>
    </source>
</evidence>
<organism evidence="10 11">
    <name type="scientific">Paraburkholderia silviterrae</name>
    <dbReference type="NCBI Taxonomy" id="2528715"/>
    <lineage>
        <taxon>Bacteria</taxon>
        <taxon>Pseudomonadati</taxon>
        <taxon>Pseudomonadota</taxon>
        <taxon>Betaproteobacteria</taxon>
        <taxon>Burkholderiales</taxon>
        <taxon>Burkholderiaceae</taxon>
        <taxon>Paraburkholderia</taxon>
    </lineage>
</organism>
<evidence type="ECO:0000256" key="7">
    <source>
        <dbReference type="ARBA" id="ARBA00022803"/>
    </source>
</evidence>
<evidence type="ECO:0000256" key="3">
    <source>
        <dbReference type="ARBA" id="ARBA00011970"/>
    </source>
</evidence>
<dbReference type="Gene3D" id="3.40.50.2000">
    <property type="entry name" value="Glycogen Phosphorylase B"/>
    <property type="match status" value="1"/>
</dbReference>
<feature type="repeat" description="TPR" evidence="8">
    <location>
        <begin position="316"/>
        <end position="349"/>
    </location>
</feature>
<dbReference type="InterPro" id="IPR051939">
    <property type="entry name" value="Glycosyltr_41/O-GlcNAc_trsf"/>
</dbReference>
<comment type="pathway">
    <text evidence="1">Protein modification; protein glycosylation.</text>
</comment>
<evidence type="ECO:0000256" key="5">
    <source>
        <dbReference type="ARBA" id="ARBA00022679"/>
    </source>
</evidence>
<evidence type="ECO:0000256" key="8">
    <source>
        <dbReference type="PROSITE-ProRule" id="PRU00339"/>
    </source>
</evidence>
<protein>
    <recommendedName>
        <fullName evidence="3">protein O-GlcNAc transferase</fullName>
        <ecNumber evidence="3">2.4.1.255</ecNumber>
    </recommendedName>
</protein>
<dbReference type="PANTHER" id="PTHR44835">
    <property type="entry name" value="UDP-N-ACETYLGLUCOSAMINE--PEPTIDE N-ACETYLGLUCOSAMINYLTRANSFERASE SPINDLY-RELATED"/>
    <property type="match status" value="1"/>
</dbReference>
<comment type="similarity">
    <text evidence="2">Belongs to the glycosyltransferase 41 family. O-GlcNAc transferase subfamily.</text>
</comment>
<sequence length="770" mass="83446">MSRNADGTLLIIEGFYPRSRAMTHVVRGNPQQPLRMTTSDPEITLQAGTFADAVAAWRAGALEEARARCARLIAANAQDADAWHLAGILETARDRLSARALFERALALREDRNFLVSLSLTYDAATEAQGAFAALERSLAIDPDFPIALNNLANLYSAQGDFTRALAAFERALTLTPDNAGAHYNYGSVLLASGDAARAEAPLRRAVALDAGSVNAWNNLANVLIALQRTDEAMAALEHARTLTPESADVLTNLGCLLRARGRHAEAQAALERALALAPHNASAWNNLGNVLVDLSRIDAARASFTRALELKPRFANAWSNLGNAHKHAGDIESALACYREALACEPGSIGAHSNYVYALMFATDDGHAIRAAAGQLSAHHEAALLAQPVAHATVPDAARRLRIGYVSPDFRTHCQMLFTTPLFEHHDHAAFEIVCYSSVAKPDEVTARLAAHADLWRDVREFDDARLAQQIREDRIDILVDLTMHMDGARRLVFARRPAPVQVAWLAYPGTTGSAAIGWRLTDPWLDPVGAPGVDDQYTERSLRLPDAFWCYDALAPEIEVNGLPALAAGHDGHLTFGCLNNPCKLTDATLALWAGVFAALPTARLVLMAPPGAARERLVARLSAHGVDAARVRFVGFQPREDYLRSWAQIDIALDTFPYNGHTTSLDAFWMGVPVPTRMGRSAASRAGLSLLANLGLPELAAHTDAAYVEIVVSLARDPARLAALRAGLRARMAASPLMDGARFARNMEAAYRLMWRDWCERAQPVNG</sequence>
<dbReference type="PROSITE" id="PS50005">
    <property type="entry name" value="TPR"/>
    <property type="match status" value="5"/>
</dbReference>
<dbReference type="Gene3D" id="3.40.50.11380">
    <property type="match status" value="1"/>
</dbReference>
<keyword evidence="7 8" id="KW-0802">TPR repeat</keyword>
<dbReference type="InterPro" id="IPR019734">
    <property type="entry name" value="TPR_rpt"/>
</dbReference>
<evidence type="ECO:0000256" key="6">
    <source>
        <dbReference type="ARBA" id="ARBA00022737"/>
    </source>
</evidence>
<dbReference type="SMART" id="SM00028">
    <property type="entry name" value="TPR"/>
    <property type="match status" value="7"/>
</dbReference>
<keyword evidence="5" id="KW-0808">Transferase</keyword>
<keyword evidence="4" id="KW-0328">Glycosyltransferase</keyword>
<feature type="repeat" description="TPR" evidence="8">
    <location>
        <begin position="248"/>
        <end position="281"/>
    </location>
</feature>
<evidence type="ECO:0000259" key="9">
    <source>
        <dbReference type="Pfam" id="PF13844"/>
    </source>
</evidence>
<feature type="domain" description="O-GlcNAc transferase C-terminal" evidence="9">
    <location>
        <begin position="577"/>
        <end position="750"/>
    </location>
</feature>
<feature type="repeat" description="TPR" evidence="8">
    <location>
        <begin position="146"/>
        <end position="179"/>
    </location>
</feature>
<dbReference type="PANTHER" id="PTHR44835:SF1">
    <property type="entry name" value="PROTEIN O-GLCNAC TRANSFERASE"/>
    <property type="match status" value="1"/>
</dbReference>
<dbReference type="EMBL" id="SMRP01000028">
    <property type="protein sequence ID" value="TDG18674.1"/>
    <property type="molecule type" value="Genomic_DNA"/>
</dbReference>
<dbReference type="Proteomes" id="UP000295722">
    <property type="component" value="Unassembled WGS sequence"/>
</dbReference>
<accession>A0A4V2ZY41</accession>
<dbReference type="SUPFAM" id="SSF48452">
    <property type="entry name" value="TPR-like"/>
    <property type="match status" value="1"/>
</dbReference>
<reference evidence="10 11" key="1">
    <citation type="submission" date="2019-03" db="EMBL/GenBank/DDBJ databases">
        <title>Paraburkholderia sp. 4M-K11, isolated from subtropical forest soil.</title>
        <authorList>
            <person name="Gao Z.-H."/>
            <person name="Qiu L.-H."/>
        </authorList>
    </citation>
    <scope>NUCLEOTIDE SEQUENCE [LARGE SCALE GENOMIC DNA]</scope>
    <source>
        <strain evidence="10 11">4M-K11</strain>
    </source>
</reference>
<comment type="caution">
    <text evidence="10">The sequence shown here is derived from an EMBL/GenBank/DDBJ whole genome shotgun (WGS) entry which is preliminary data.</text>
</comment>
<gene>
    <name evidence="10" type="ORF">EYW47_33340</name>
</gene>
<dbReference type="Pfam" id="PF13424">
    <property type="entry name" value="TPR_12"/>
    <property type="match status" value="1"/>
</dbReference>
<dbReference type="InterPro" id="IPR029489">
    <property type="entry name" value="OGT/SEC/SPY_C"/>
</dbReference>
<feature type="repeat" description="TPR" evidence="8">
    <location>
        <begin position="214"/>
        <end position="247"/>
    </location>
</feature>